<protein>
    <recommendedName>
        <fullName evidence="3">Serine protease</fullName>
    </recommendedName>
</protein>
<evidence type="ECO:0008006" key="3">
    <source>
        <dbReference type="Google" id="ProtNLM"/>
    </source>
</evidence>
<accession>A0A9P1IYL0</accession>
<gene>
    <name evidence="1" type="ORF">CAMP_LOCUS17381</name>
</gene>
<evidence type="ECO:0000313" key="2">
    <source>
        <dbReference type="Proteomes" id="UP001152747"/>
    </source>
</evidence>
<organism evidence="1 2">
    <name type="scientific">Caenorhabditis angaria</name>
    <dbReference type="NCBI Taxonomy" id="860376"/>
    <lineage>
        <taxon>Eukaryota</taxon>
        <taxon>Metazoa</taxon>
        <taxon>Ecdysozoa</taxon>
        <taxon>Nematoda</taxon>
        <taxon>Chromadorea</taxon>
        <taxon>Rhabditida</taxon>
        <taxon>Rhabditina</taxon>
        <taxon>Rhabditomorpha</taxon>
        <taxon>Rhabditoidea</taxon>
        <taxon>Rhabditidae</taxon>
        <taxon>Peloderinae</taxon>
        <taxon>Caenorhabditis</taxon>
    </lineage>
</organism>
<proteinExistence type="predicted"/>
<evidence type="ECO:0000313" key="1">
    <source>
        <dbReference type="EMBL" id="CAI5454744.1"/>
    </source>
</evidence>
<dbReference type="Proteomes" id="UP001152747">
    <property type="component" value="Unassembled WGS sequence"/>
</dbReference>
<dbReference type="SUPFAM" id="SSF50494">
    <property type="entry name" value="Trypsin-like serine proteases"/>
    <property type="match status" value="1"/>
</dbReference>
<comment type="caution">
    <text evidence="1">The sequence shown here is derived from an EMBL/GenBank/DDBJ whole genome shotgun (WGS) entry which is preliminary data.</text>
</comment>
<reference evidence="1" key="1">
    <citation type="submission" date="2022-11" db="EMBL/GenBank/DDBJ databases">
        <authorList>
            <person name="Kikuchi T."/>
        </authorList>
    </citation>
    <scope>NUCLEOTIDE SEQUENCE</scope>
    <source>
        <strain evidence="1">PS1010</strain>
    </source>
</reference>
<dbReference type="Gene3D" id="2.40.10.10">
    <property type="entry name" value="Trypsin-like serine proteases"/>
    <property type="match status" value="1"/>
</dbReference>
<sequence>MDECVYFDRKNDVHNITIVHLPLTINTLCRTVMYHLRVKSCQQLNEISCNNFQSYECRSMFWQGILPESEKRQPFWKSEIISEIKGNYIVGKRNGAKGDSGSPIFDANGHLLGMTIAKQDFS</sequence>
<dbReference type="InterPro" id="IPR009003">
    <property type="entry name" value="Peptidase_S1_PA"/>
</dbReference>
<name>A0A9P1IYL0_9PELO</name>
<dbReference type="InterPro" id="IPR043504">
    <property type="entry name" value="Peptidase_S1_PA_chymotrypsin"/>
</dbReference>
<dbReference type="AlphaFoldDB" id="A0A9P1IYL0"/>
<keyword evidence="2" id="KW-1185">Reference proteome</keyword>
<dbReference type="EMBL" id="CANHGI010000006">
    <property type="protein sequence ID" value="CAI5454744.1"/>
    <property type="molecule type" value="Genomic_DNA"/>
</dbReference>